<dbReference type="AlphaFoldDB" id="K4LID7"/>
<dbReference type="GO" id="GO:0051301">
    <property type="term" value="P:cell division"/>
    <property type="evidence" value="ECO:0007669"/>
    <property type="project" value="UniProtKB-KW"/>
</dbReference>
<evidence type="ECO:0000313" key="2">
    <source>
        <dbReference type="EMBL" id="AFV11730.1"/>
    </source>
</evidence>
<dbReference type="OrthoDB" id="9768127at2"/>
<dbReference type="Gene3D" id="3.30.420.40">
    <property type="match status" value="2"/>
</dbReference>
<keyword evidence="2" id="KW-0131">Cell cycle</keyword>
<dbReference type="SMART" id="SM00842">
    <property type="entry name" value="FtsA"/>
    <property type="match status" value="1"/>
</dbReference>
<sequence length="735" mass="79771">MADSRLIFALDIGTRTVKGLVMETGPEPQILAVAKKEHRERTMLDGQIQDVEKVAGVVAEVKQELEQMLQMPLRKVAVAAAGRALITVRKKAEQDLSPWDEINEDQVACLELDAVRQAQQSLSEAGPARDRYYCVGYSIYSYYLDGKKIGNPVGQRGSSLGLELIATFLPCVVVDSLLAVLERNNLEMELLTLEPIAALEYAIPSTMRGLNLALVDIGAGTSDIAITAGGTVTAYAMVPLAGDEVTEKLCSLYLLDFLTGEKVKRKLTAKKTLSFRDVLGLKRRVDGAEIVASLKDAVHEIARRIGESIVELNGGPPQAVICIGGGSMTPGITGELAEYLGLSGERVAVRSADKVREVKGLSRDISGPDGVTLLGIAFMAMRPKALGLCQIQVNDRAVKLFRGAGTTIGEALLAADIKFSDLCGQPGRPLTVEVNGELRMIKGETGRPAPIYLNGEPARIDTVLPPNSIIKVGKPEPGRDAEALIADLLPQQEAPVKRITCNNKEYSLQYLIYMNGQVVAPSTPLLDRSRVTWRPVRTVRDALLAAGFSEEQIALRPVRITINGKPEELRRGAVSVRINGNSADLQDPIADGDVLDFEPASVLRVRDLLTQKRIPHQGTGIKVFVNGEGIILRGGEMRILKNGREVNEDEVVEDGDEFCLEEGGYTPILADVFKYISFDQHPKRASSKLVTLINGKEAQFTTPLKQGDKVRIYWKDGEAAVSDSKNKIGAVTRLK</sequence>
<dbReference type="Proteomes" id="UP000000467">
    <property type="component" value="Chromosome"/>
</dbReference>
<dbReference type="RefSeq" id="WP_015050610.1">
    <property type="nucleotide sequence ID" value="NC_018870.1"/>
</dbReference>
<evidence type="ECO:0000313" key="3">
    <source>
        <dbReference type="Proteomes" id="UP000000467"/>
    </source>
</evidence>
<organism evidence="2 3">
    <name type="scientific">Thermacetogenium phaeum (strain ATCC BAA-254 / DSM 26808 / PB)</name>
    <dbReference type="NCBI Taxonomy" id="1089553"/>
    <lineage>
        <taxon>Bacteria</taxon>
        <taxon>Bacillati</taxon>
        <taxon>Bacillota</taxon>
        <taxon>Clostridia</taxon>
        <taxon>Thermoanaerobacterales</taxon>
        <taxon>Thermoanaerobacteraceae</taxon>
        <taxon>Thermacetogenium</taxon>
    </lineage>
</organism>
<dbReference type="InterPro" id="IPR043129">
    <property type="entry name" value="ATPase_NBD"/>
</dbReference>
<protein>
    <submittedName>
        <fullName evidence="2">Cell division protein FtsA</fullName>
    </submittedName>
</protein>
<dbReference type="STRING" id="1089553.Tph_c15240"/>
<gene>
    <name evidence="2" type="primary">ftsA2</name>
    <name evidence="2" type="ordered locus">Tph_c15240</name>
</gene>
<keyword evidence="3" id="KW-1185">Reference proteome</keyword>
<reference evidence="2 3" key="1">
    <citation type="journal article" date="2012" name="BMC Genomics">
        <title>Genome-guided analysis of physiological and morphological traits of the fermentative acetate oxidizer Thermacetogenium phaeum.</title>
        <authorList>
            <person name="Oehler D."/>
            <person name="Poehlein A."/>
            <person name="Leimbach A."/>
            <person name="Muller N."/>
            <person name="Daniel R."/>
            <person name="Gottschalk G."/>
            <person name="Schink B."/>
        </authorList>
    </citation>
    <scope>NUCLEOTIDE SEQUENCE [LARGE SCALE GENOMIC DNA]</scope>
    <source>
        <strain evidence="3">ATCC BAA-254 / DSM 26808 / PB</strain>
    </source>
</reference>
<dbReference type="InterPro" id="IPR050696">
    <property type="entry name" value="FtsA/MreB"/>
</dbReference>
<feature type="domain" description="SHS2" evidence="1">
    <location>
        <begin position="7"/>
        <end position="202"/>
    </location>
</feature>
<evidence type="ECO:0000259" key="1">
    <source>
        <dbReference type="SMART" id="SM00842"/>
    </source>
</evidence>
<dbReference type="PANTHER" id="PTHR32432">
    <property type="entry name" value="CELL DIVISION PROTEIN FTSA-RELATED"/>
    <property type="match status" value="1"/>
</dbReference>
<accession>K4LID7</accession>
<name>K4LID7_THEPS</name>
<dbReference type="KEGG" id="tpz:Tph_c15240"/>
<keyword evidence="2" id="KW-0132">Cell division</keyword>
<dbReference type="SUPFAM" id="SSF53067">
    <property type="entry name" value="Actin-like ATPase domain"/>
    <property type="match status" value="2"/>
</dbReference>
<proteinExistence type="predicted"/>
<dbReference type="eggNOG" id="COG0849">
    <property type="taxonomic scope" value="Bacteria"/>
</dbReference>
<dbReference type="InterPro" id="IPR003494">
    <property type="entry name" value="SHS2_FtsA"/>
</dbReference>
<dbReference type="PANTHER" id="PTHR32432:SF3">
    <property type="entry name" value="ETHANOLAMINE UTILIZATION PROTEIN EUTJ"/>
    <property type="match status" value="1"/>
</dbReference>
<dbReference type="HOGENOM" id="CLU_010661_0_0_9"/>
<dbReference type="EMBL" id="CP003732">
    <property type="protein sequence ID" value="AFV11730.1"/>
    <property type="molecule type" value="Genomic_DNA"/>
</dbReference>
<dbReference type="CDD" id="cd24004">
    <property type="entry name" value="ASKHA_NBD_PilM-like"/>
    <property type="match status" value="1"/>
</dbReference>